<dbReference type="Pfam" id="PF01266">
    <property type="entry name" value="DAO"/>
    <property type="match status" value="1"/>
</dbReference>
<proteinExistence type="predicted"/>
<dbReference type="STRING" id="1236976.JCM16418_4292"/>
<accession>W7YSD3</accession>
<feature type="domain" description="Rieske" evidence="6">
    <location>
        <begin position="431"/>
        <end position="515"/>
    </location>
</feature>
<dbReference type="GO" id="GO:0046872">
    <property type="term" value="F:metal ion binding"/>
    <property type="evidence" value="ECO:0007669"/>
    <property type="project" value="UniProtKB-KW"/>
</dbReference>
<dbReference type="eggNOG" id="COG0665">
    <property type="taxonomic scope" value="Bacteria"/>
</dbReference>
<reference evidence="7 8" key="1">
    <citation type="journal article" date="2014" name="Genome Announc.">
        <title>Draft Genome Sequence of Paenibacillus pini JCM 16418T, Isolated from the Rhizosphere of Pine Tree.</title>
        <authorList>
            <person name="Yuki M."/>
            <person name="Oshima K."/>
            <person name="Suda W."/>
            <person name="Oshida Y."/>
            <person name="Kitamura K."/>
            <person name="Iida Y."/>
            <person name="Hattori M."/>
            <person name="Ohkuma M."/>
        </authorList>
    </citation>
    <scope>NUCLEOTIDE SEQUENCE [LARGE SCALE GENOMIC DNA]</scope>
    <source>
        <strain evidence="7 8">JCM 16418</strain>
    </source>
</reference>
<gene>
    <name evidence="7" type="ORF">JCM16418_4292</name>
</gene>
<dbReference type="SUPFAM" id="SSF50022">
    <property type="entry name" value="ISP domain"/>
    <property type="match status" value="1"/>
</dbReference>
<organism evidence="7 8">
    <name type="scientific">Paenibacillus pini JCM 16418</name>
    <dbReference type="NCBI Taxonomy" id="1236976"/>
    <lineage>
        <taxon>Bacteria</taxon>
        <taxon>Bacillati</taxon>
        <taxon>Bacillota</taxon>
        <taxon>Bacilli</taxon>
        <taxon>Bacillales</taxon>
        <taxon>Paenibacillaceae</taxon>
        <taxon>Paenibacillus</taxon>
    </lineage>
</organism>
<dbReference type="InterPro" id="IPR036188">
    <property type="entry name" value="FAD/NAD-bd_sf"/>
</dbReference>
<keyword evidence="4" id="KW-0411">Iron-sulfur</keyword>
<dbReference type="InterPro" id="IPR038010">
    <property type="entry name" value="YhfW_C"/>
</dbReference>
<dbReference type="InterPro" id="IPR017941">
    <property type="entry name" value="Rieske_2Fe-2S"/>
</dbReference>
<dbReference type="CDD" id="cd03477">
    <property type="entry name" value="Rieske_YhfW_C"/>
    <property type="match status" value="1"/>
</dbReference>
<name>W7YSD3_9BACL</name>
<evidence type="ECO:0000313" key="8">
    <source>
        <dbReference type="Proteomes" id="UP000019364"/>
    </source>
</evidence>
<dbReference type="Gene3D" id="3.50.50.60">
    <property type="entry name" value="FAD/NAD(P)-binding domain"/>
    <property type="match status" value="1"/>
</dbReference>
<dbReference type="SUPFAM" id="SSF51905">
    <property type="entry name" value="FAD/NAD(P)-binding domain"/>
    <property type="match status" value="1"/>
</dbReference>
<dbReference type="GO" id="GO:0051537">
    <property type="term" value="F:2 iron, 2 sulfur cluster binding"/>
    <property type="evidence" value="ECO:0007669"/>
    <property type="project" value="UniProtKB-KW"/>
</dbReference>
<evidence type="ECO:0000256" key="5">
    <source>
        <dbReference type="ARBA" id="ARBA00023157"/>
    </source>
</evidence>
<comment type="caution">
    <text evidence="7">The sequence shown here is derived from an EMBL/GenBank/DDBJ whole genome shotgun (WGS) entry which is preliminary data.</text>
</comment>
<evidence type="ECO:0000313" key="7">
    <source>
        <dbReference type="EMBL" id="GAF10118.1"/>
    </source>
</evidence>
<dbReference type="Pfam" id="PF00355">
    <property type="entry name" value="Rieske"/>
    <property type="match status" value="1"/>
</dbReference>
<dbReference type="PRINTS" id="PR00162">
    <property type="entry name" value="RIESKE"/>
</dbReference>
<dbReference type="GO" id="GO:0016020">
    <property type="term" value="C:membrane"/>
    <property type="evidence" value="ECO:0007669"/>
    <property type="project" value="InterPro"/>
</dbReference>
<dbReference type="PANTHER" id="PTHR13847:SF274">
    <property type="entry name" value="RIESKE 2FE-2S IRON-SULFUR PROTEIN YHFW-RELATED"/>
    <property type="match status" value="1"/>
</dbReference>
<dbReference type="OrthoDB" id="9767869at2"/>
<dbReference type="AlphaFoldDB" id="W7YSD3"/>
<evidence type="ECO:0000259" key="6">
    <source>
        <dbReference type="PROSITE" id="PS51296"/>
    </source>
</evidence>
<dbReference type="Gene3D" id="2.102.10.10">
    <property type="entry name" value="Rieske [2Fe-2S] iron-sulphur domain"/>
    <property type="match status" value="1"/>
</dbReference>
<dbReference type="Proteomes" id="UP000019364">
    <property type="component" value="Unassembled WGS sequence"/>
</dbReference>
<dbReference type="FunFam" id="2.102.10.10:FF:000014">
    <property type="entry name" value="Oxidoreductase, FAD dependent"/>
    <property type="match status" value="1"/>
</dbReference>
<dbReference type="RefSeq" id="WP_036652274.1">
    <property type="nucleotide sequence ID" value="NZ_BAVZ01000018.1"/>
</dbReference>
<sequence length="515" mass="56961">MHTTDSVSRNLPQYPESLWRTTTTLPSFPALSENIEVDVAIVGAGITGITTAYLLSTAGYKVALLEAGLILNGTTGHTTAKITSQHGMIYDELLNHLGKEKAAMYYRANAEAAQFIKDTAAQLQIECELKPEDAYLYMEQDTNLSKLEKEMNAYRELGIPGEWIDKLPLSLPVKAAIRMPEQAHFHPLKYLKRLVEGIVQAGGKLYEHTTIEKLEKEGPFTLKTYHGGRSIRCNHVVSAAHFPFYDGGGLYFTRLHAQRSYVVAMKPSAPFVGGMYLSADEPKRSLRSANWEGEEVVLVGGESHKTGQGICTHQHYERLEEFGTQVLGNQGIPFRWSAQDLVSLDKVPYIGQLTASDAGIYVATGYNKWGMTTGTLAGRLITEQIQGKDNPYTSLFTPSRFKADPSLKHFATENVNVAKELIAGKLEMVHRKADALQHDEGSVVVHHGKRAGAYRDPEGKIFLVDTTCTHLGCETAWNEAERTWDCPCHGSRFNYDGSVIEGPATEPLGKLKLDE</sequence>
<dbReference type="GO" id="GO:0005737">
    <property type="term" value="C:cytoplasm"/>
    <property type="evidence" value="ECO:0007669"/>
    <property type="project" value="TreeGrafter"/>
</dbReference>
<evidence type="ECO:0000256" key="1">
    <source>
        <dbReference type="ARBA" id="ARBA00022714"/>
    </source>
</evidence>
<keyword evidence="1" id="KW-0001">2Fe-2S</keyword>
<keyword evidence="8" id="KW-1185">Reference proteome</keyword>
<dbReference type="InterPro" id="IPR006076">
    <property type="entry name" value="FAD-dep_OxRdtase"/>
</dbReference>
<evidence type="ECO:0000256" key="3">
    <source>
        <dbReference type="ARBA" id="ARBA00023004"/>
    </source>
</evidence>
<dbReference type="InterPro" id="IPR036922">
    <property type="entry name" value="Rieske_2Fe-2S_sf"/>
</dbReference>
<keyword evidence="3" id="KW-0408">Iron</keyword>
<dbReference type="Gene3D" id="3.30.9.10">
    <property type="entry name" value="D-Amino Acid Oxidase, subunit A, domain 2"/>
    <property type="match status" value="1"/>
</dbReference>
<evidence type="ECO:0000256" key="4">
    <source>
        <dbReference type="ARBA" id="ARBA00023014"/>
    </source>
</evidence>
<dbReference type="InterPro" id="IPR005805">
    <property type="entry name" value="Rieske_Fe-S_prot_C"/>
</dbReference>
<dbReference type="PANTHER" id="PTHR13847">
    <property type="entry name" value="SARCOSINE DEHYDROGENASE-RELATED"/>
    <property type="match status" value="1"/>
</dbReference>
<dbReference type="GO" id="GO:0004497">
    <property type="term" value="F:monooxygenase activity"/>
    <property type="evidence" value="ECO:0007669"/>
    <property type="project" value="UniProtKB-ARBA"/>
</dbReference>
<protein>
    <submittedName>
        <fullName evidence="7">Oxidoreductase</fullName>
    </submittedName>
</protein>
<keyword evidence="2" id="KW-0479">Metal-binding</keyword>
<dbReference type="PROSITE" id="PS51296">
    <property type="entry name" value="RIESKE"/>
    <property type="match status" value="1"/>
</dbReference>
<evidence type="ECO:0000256" key="2">
    <source>
        <dbReference type="ARBA" id="ARBA00022723"/>
    </source>
</evidence>
<dbReference type="GO" id="GO:0016705">
    <property type="term" value="F:oxidoreductase activity, acting on paired donors, with incorporation or reduction of molecular oxygen"/>
    <property type="evidence" value="ECO:0007669"/>
    <property type="project" value="UniProtKB-ARBA"/>
</dbReference>
<keyword evidence="5" id="KW-1015">Disulfide bond</keyword>
<dbReference type="eggNOG" id="COG0723">
    <property type="taxonomic scope" value="Bacteria"/>
</dbReference>
<dbReference type="EMBL" id="BAVZ01000018">
    <property type="protein sequence ID" value="GAF10118.1"/>
    <property type="molecule type" value="Genomic_DNA"/>
</dbReference>